<accession>A0A6J5MXZ9</accession>
<protein>
    <submittedName>
        <fullName evidence="1">Uncharacterized protein</fullName>
    </submittedName>
</protein>
<organism evidence="1">
    <name type="scientific">uncultured Caudovirales phage</name>
    <dbReference type="NCBI Taxonomy" id="2100421"/>
    <lineage>
        <taxon>Viruses</taxon>
        <taxon>Duplodnaviria</taxon>
        <taxon>Heunggongvirae</taxon>
        <taxon>Uroviricota</taxon>
        <taxon>Caudoviricetes</taxon>
        <taxon>Peduoviridae</taxon>
        <taxon>Maltschvirus</taxon>
        <taxon>Maltschvirus maltsch</taxon>
    </lineage>
</organism>
<reference evidence="1" key="1">
    <citation type="submission" date="2020-04" db="EMBL/GenBank/DDBJ databases">
        <authorList>
            <person name="Chiriac C."/>
            <person name="Salcher M."/>
            <person name="Ghai R."/>
            <person name="Kavagutti S V."/>
        </authorList>
    </citation>
    <scope>NUCLEOTIDE SEQUENCE</scope>
</reference>
<proteinExistence type="predicted"/>
<sequence length="267" mass="27939">MEIRQKNSLPWSHHLAVGNMNQAHVHHQFGRNVLVGTTYSPISDTGLYRTPQPAAATALRIKAGGNAADTANGAGARSVKLWGMDANGDEITAIIATNGASASTATTVTFIRLYLAEVYETGTYGTATAGSHVGNITIENAAGTEDWAQIQLNGFPSGTTGIGSISVPRNHIGLITSIQINPEMAANKTTDVLILKREGILQTAAPYKPIVKIQEIIGLAATIGIGFDMPMVVPELTDIGVLAKVSGGTGAISVDMEVIFLEAESYP</sequence>
<dbReference type="EMBL" id="LR796567">
    <property type="protein sequence ID" value="CAB4151242.1"/>
    <property type="molecule type" value="Genomic_DNA"/>
</dbReference>
<evidence type="ECO:0000313" key="1">
    <source>
        <dbReference type="EMBL" id="CAB4151242.1"/>
    </source>
</evidence>
<gene>
    <name evidence="1" type="ORF">UFOVP589_7</name>
</gene>
<name>A0A6J5MXZ9_9CAUD</name>